<reference evidence="4" key="2">
    <citation type="submission" date="2014-09" db="EMBL/GenBank/DDBJ databases">
        <authorList>
            <person name="Illeghems K.G."/>
        </authorList>
    </citation>
    <scope>NUCLEOTIDE SEQUENCE [LARGE SCALE GENOMIC DNA]</scope>
    <source>
        <strain evidence="4">LMG 23848T</strain>
    </source>
</reference>
<dbReference type="Proteomes" id="UP000068250">
    <property type="component" value="Chromosome I"/>
</dbReference>
<feature type="transmembrane region" description="Helical" evidence="1">
    <location>
        <begin position="423"/>
        <end position="442"/>
    </location>
</feature>
<feature type="transmembrane region" description="Helical" evidence="1">
    <location>
        <begin position="12"/>
        <end position="36"/>
    </location>
</feature>
<gene>
    <name evidence="2" type="ORF">AGA_1747</name>
    <name evidence="3" type="ORF">GOB80_00275</name>
</gene>
<dbReference type="PANTHER" id="PTHR34219">
    <property type="entry name" value="IRON-REGULATED INNER MEMBRANE PROTEIN-RELATED"/>
    <property type="match status" value="1"/>
</dbReference>
<dbReference type="PANTHER" id="PTHR34219:SF4">
    <property type="entry name" value="PEPSY DOMAIN-CONTAINING PROTEIN"/>
    <property type="match status" value="1"/>
</dbReference>
<dbReference type="RefSeq" id="WP_059023804.1">
    <property type="nucleotide sequence ID" value="NZ_LN609302.1"/>
</dbReference>
<dbReference type="GO" id="GO:0004072">
    <property type="term" value="F:aspartate kinase activity"/>
    <property type="evidence" value="ECO:0007669"/>
    <property type="project" value="UniProtKB-EC"/>
</dbReference>
<evidence type="ECO:0000313" key="3">
    <source>
        <dbReference type="EMBL" id="NHO38130.1"/>
    </source>
</evidence>
<keyword evidence="5" id="KW-1185">Reference proteome</keyword>
<organism evidence="2 4">
    <name type="scientific">Acetobacter ghanensis</name>
    <dbReference type="NCBI Taxonomy" id="431306"/>
    <lineage>
        <taxon>Bacteria</taxon>
        <taxon>Pseudomonadati</taxon>
        <taxon>Pseudomonadota</taxon>
        <taxon>Alphaproteobacteria</taxon>
        <taxon>Acetobacterales</taxon>
        <taxon>Acetobacteraceae</taxon>
        <taxon>Acetobacter</taxon>
    </lineage>
</organism>
<evidence type="ECO:0000313" key="2">
    <source>
        <dbReference type="EMBL" id="CEF56033.1"/>
    </source>
</evidence>
<evidence type="ECO:0000313" key="4">
    <source>
        <dbReference type="Proteomes" id="UP000068250"/>
    </source>
</evidence>
<protein>
    <submittedName>
        <fullName evidence="2">PepSY-associated TM helix domain-containing protein</fullName>
        <ecNumber evidence="2">2.7.2.4</ecNumber>
    </submittedName>
</protein>
<sequence length="481" mass="52957">MTPARRARLAWLHRWVGLVSGWIAFAIFLTGTLSLFDTELTRWMQPETETVPYGTQLSLPAVDRAQQILRDSNQAGAPPSFLLLPDARDPTLRILHYDGHNFVGPILDPRTGEKIPARQTEGGNFFFNFHYTLRIPSPWGARLVACVAFAFSAMVLSGVLLHLKRLMPDYFTLRLKASLPRCLLDLHVLTGSAMLPFHVIITWTGLILTAENALPVIQLGHEVPVQEASTTPVAPQWAPEASLALMLQNAHTQLGASASYVLFDAGKATFYAIRHNSLSANDTSVTFNSQTGRLLNTAPPATYAEEAFFIMDGLHIARSMGPLLRWLWFGGGLASTLMIASGLVYYTARQKKQTSASFQLARRLNLAVMGGLICSCLSLFILNRLIPTMWCTRNTLEVIGFFSIWACSFFLSMALSPNKNRTVVCWAIGLAGMAVPVIDWIMVPASAWATSLHFTVNSLCIVTGLASITSLYFIPSNNSHD</sequence>
<feature type="transmembrane region" description="Helical" evidence="1">
    <location>
        <begin position="366"/>
        <end position="386"/>
    </location>
</feature>
<dbReference type="EMBL" id="LN609302">
    <property type="protein sequence ID" value="CEF56033.1"/>
    <property type="molecule type" value="Genomic_DNA"/>
</dbReference>
<dbReference type="Pfam" id="PF03929">
    <property type="entry name" value="PepSY_TM"/>
    <property type="match status" value="1"/>
</dbReference>
<feature type="transmembrane region" description="Helical" evidence="1">
    <location>
        <begin position="139"/>
        <end position="161"/>
    </location>
</feature>
<dbReference type="AlphaFoldDB" id="A0A0U5BJ95"/>
<keyword evidence="2" id="KW-0808">Transferase</keyword>
<dbReference type="InterPro" id="IPR005625">
    <property type="entry name" value="PepSY-ass_TM"/>
</dbReference>
<proteinExistence type="predicted"/>
<feature type="transmembrane region" description="Helical" evidence="1">
    <location>
        <begin position="182"/>
        <end position="206"/>
    </location>
</feature>
<accession>A0A0U5BJ95</accession>
<dbReference type="STRING" id="431306.AGA_1747"/>
<keyword evidence="1" id="KW-0472">Membrane</keyword>
<keyword evidence="1" id="KW-0812">Transmembrane</keyword>
<feature type="transmembrane region" description="Helical" evidence="1">
    <location>
        <begin position="454"/>
        <end position="474"/>
    </location>
</feature>
<keyword evidence="1" id="KW-1133">Transmembrane helix</keyword>
<feature type="transmembrane region" description="Helical" evidence="1">
    <location>
        <begin position="326"/>
        <end position="346"/>
    </location>
</feature>
<evidence type="ECO:0000256" key="1">
    <source>
        <dbReference type="SAM" id="Phobius"/>
    </source>
</evidence>
<dbReference type="Proteomes" id="UP000657200">
    <property type="component" value="Unassembled WGS sequence"/>
</dbReference>
<name>A0A0U5BJ95_9PROT</name>
<evidence type="ECO:0000313" key="5">
    <source>
        <dbReference type="Proteomes" id="UP000657200"/>
    </source>
</evidence>
<dbReference type="EC" id="2.7.2.4" evidence="2"/>
<reference evidence="2" key="1">
    <citation type="submission" date="2014-09" db="EMBL/GenBank/DDBJ databases">
        <authorList>
            <person name="Magalhaes I.L.F."/>
            <person name="Oliveira U."/>
            <person name="Santos F.R."/>
            <person name="Vidigal T.H.D.A."/>
            <person name="Brescovit A.D."/>
            <person name="Santos A.J."/>
        </authorList>
    </citation>
    <scope>NUCLEOTIDE SEQUENCE</scope>
    <source>
        <strain evidence="2">LMG 23848T</strain>
    </source>
</reference>
<reference evidence="3 5" key="3">
    <citation type="journal article" date="2020" name="Int. J. Syst. Evol. Microbiol.">
        <title>Novel acetic acid bacteria from cider fermentations: Acetobacter conturbans sp. nov. and Acetobacter fallax sp. nov.</title>
        <authorList>
            <person name="Sombolestani A.S."/>
            <person name="Cleenwerck I."/>
            <person name="Cnockaert M."/>
            <person name="Borremans W."/>
            <person name="Wieme A.D."/>
            <person name="De Vuyst L."/>
            <person name="Vandamme P."/>
        </authorList>
    </citation>
    <scope>NUCLEOTIDE SEQUENCE [LARGE SCALE GENOMIC DNA]</scope>
    <source>
        <strain evidence="3 5">LMG 23848</strain>
    </source>
</reference>
<dbReference type="PATRIC" id="fig|431306.5.peg.1785"/>
<dbReference type="EMBL" id="WOTE01000001">
    <property type="protein sequence ID" value="NHO38130.1"/>
    <property type="molecule type" value="Genomic_DNA"/>
</dbReference>
<feature type="transmembrane region" description="Helical" evidence="1">
    <location>
        <begin position="398"/>
        <end position="416"/>
    </location>
</feature>
<dbReference type="OrthoDB" id="9776609at2"/>